<gene>
    <name evidence="4" type="ORF">G3561_19035</name>
    <name evidence="5" type="ORF">GCE86_17355</name>
</gene>
<dbReference type="RefSeq" id="WP_154227933.1">
    <property type="nucleotide sequence ID" value="NZ_CP045309.1"/>
</dbReference>
<accession>A0AAJ2ZII2</accession>
<dbReference type="InterPro" id="IPR043519">
    <property type="entry name" value="NT_sf"/>
</dbReference>
<dbReference type="EMBL" id="CP045309">
    <property type="protein sequence ID" value="QGL48632.1"/>
    <property type="molecule type" value="Genomic_DNA"/>
</dbReference>
<dbReference type="InterPro" id="IPR025184">
    <property type="entry name" value="AadA_C"/>
</dbReference>
<protein>
    <submittedName>
        <fullName evidence="4">DUF4111 domain-containing protein</fullName>
    </submittedName>
</protein>
<name>A0AAJ2ZII2_9ACTN</name>
<dbReference type="Proteomes" id="UP000477779">
    <property type="component" value="Unassembled WGS sequence"/>
</dbReference>
<reference evidence="4 7" key="2">
    <citation type="submission" date="2020-02" db="EMBL/GenBank/DDBJ databases">
        <title>WGS of Micromonospora spp. isolated from hot spring.</title>
        <authorList>
            <person name="Thawai C."/>
        </authorList>
    </citation>
    <scope>NUCLEOTIDE SEQUENCE [LARGE SCALE GENOMIC DNA]</scope>
    <source>
        <strain evidence="4 7">TMS7</strain>
    </source>
</reference>
<feature type="domain" description="Adenylyltransferase AadA C-terminal" evidence="3">
    <location>
        <begin position="146"/>
        <end position="226"/>
    </location>
</feature>
<feature type="domain" description="Polymerase nucleotidyl transferase" evidence="2">
    <location>
        <begin position="12"/>
        <end position="56"/>
    </location>
</feature>
<evidence type="ECO:0000313" key="4">
    <source>
        <dbReference type="EMBL" id="NES29633.1"/>
    </source>
</evidence>
<dbReference type="Pfam" id="PF13427">
    <property type="entry name" value="AadA_C"/>
    <property type="match status" value="1"/>
</dbReference>
<dbReference type="GO" id="GO:0016779">
    <property type="term" value="F:nucleotidyltransferase activity"/>
    <property type="evidence" value="ECO:0007669"/>
    <property type="project" value="InterPro"/>
</dbReference>
<evidence type="ECO:0000256" key="1">
    <source>
        <dbReference type="ARBA" id="ARBA00022679"/>
    </source>
</evidence>
<dbReference type="Proteomes" id="UP000402241">
    <property type="component" value="Chromosome"/>
</dbReference>
<proteinExistence type="predicted"/>
<organism evidence="4 7">
    <name type="scientific">Micromonospora terminaliae</name>
    <dbReference type="NCBI Taxonomy" id="1914461"/>
    <lineage>
        <taxon>Bacteria</taxon>
        <taxon>Bacillati</taxon>
        <taxon>Actinomycetota</taxon>
        <taxon>Actinomycetes</taxon>
        <taxon>Micromonosporales</taxon>
        <taxon>Micromonosporaceae</taxon>
        <taxon>Micromonospora</taxon>
    </lineage>
</organism>
<keyword evidence="1" id="KW-0808">Transferase</keyword>
<evidence type="ECO:0000259" key="3">
    <source>
        <dbReference type="Pfam" id="PF13427"/>
    </source>
</evidence>
<reference evidence="5 6" key="1">
    <citation type="submission" date="2019-10" db="EMBL/GenBank/DDBJ databases">
        <title>Genome Sequence of Micromonospora terminaliae DSM 101760.</title>
        <authorList>
            <person name="Guo L."/>
        </authorList>
    </citation>
    <scope>NUCLEOTIDE SEQUENCE [LARGE SCALE GENOMIC DNA]</scope>
    <source>
        <strain evidence="5 6">DSM 101760</strain>
    </source>
</reference>
<dbReference type="Pfam" id="PF01909">
    <property type="entry name" value="NTP_transf_2"/>
    <property type="match status" value="1"/>
</dbReference>
<dbReference type="SUPFAM" id="SSF81301">
    <property type="entry name" value="Nucleotidyltransferase"/>
    <property type="match status" value="1"/>
</dbReference>
<sequence>MADLSARTAAEELAQSVVDIIGAAVRSVILHGSLAAGGFRPGRSDIDVLVVADGALSDPQIDAMVCRVGRTPLGTAAGIDLHVVTADVASVPTRTPPLELHVGRYERSSIGVEVERGVIAAPDLPTELSMARADGHALRGTRPHDVIAPVPTAWINERGRHWLATWRSRIGDAEHGALMVLTACRIWRFALEGVHCAKGQAARWALDRDPSLSAVRQALHQYESDPAAPIDGDGIAHVLDSVLRETSRGAVNTHS</sequence>
<dbReference type="InterPro" id="IPR002934">
    <property type="entry name" value="Polymerase_NTP_transf_dom"/>
</dbReference>
<evidence type="ECO:0000313" key="5">
    <source>
        <dbReference type="EMBL" id="QGL48632.1"/>
    </source>
</evidence>
<evidence type="ECO:0000313" key="6">
    <source>
        <dbReference type="Proteomes" id="UP000402241"/>
    </source>
</evidence>
<dbReference type="Gene3D" id="3.30.460.10">
    <property type="entry name" value="Beta Polymerase, domain 2"/>
    <property type="match status" value="1"/>
</dbReference>
<dbReference type="EMBL" id="JAAHBZ010000007">
    <property type="protein sequence ID" value="NES29633.1"/>
    <property type="molecule type" value="Genomic_DNA"/>
</dbReference>
<dbReference type="CDD" id="cd05403">
    <property type="entry name" value="NT_KNTase_like"/>
    <property type="match status" value="1"/>
</dbReference>
<evidence type="ECO:0000259" key="2">
    <source>
        <dbReference type="Pfam" id="PF01909"/>
    </source>
</evidence>
<dbReference type="AlphaFoldDB" id="A0AAJ2ZII2"/>
<evidence type="ECO:0000313" key="7">
    <source>
        <dbReference type="Proteomes" id="UP000477779"/>
    </source>
</evidence>
<keyword evidence="6" id="KW-1185">Reference proteome</keyword>